<name>A0A2P2NDK7_RHIMU</name>
<accession>A0A2P2NDK7</accession>
<dbReference type="EMBL" id="GGEC01060053">
    <property type="protein sequence ID" value="MBX40537.1"/>
    <property type="molecule type" value="Transcribed_RNA"/>
</dbReference>
<reference evidence="1" key="1">
    <citation type="submission" date="2018-02" db="EMBL/GenBank/DDBJ databases">
        <title>Rhizophora mucronata_Transcriptome.</title>
        <authorList>
            <person name="Meera S.P."/>
            <person name="Sreeshan A."/>
            <person name="Augustine A."/>
        </authorList>
    </citation>
    <scope>NUCLEOTIDE SEQUENCE</scope>
    <source>
        <tissue evidence="1">Leaf</tissue>
    </source>
</reference>
<dbReference type="AlphaFoldDB" id="A0A2P2NDK7"/>
<sequence>MHILYSHATYVPLVSFLINITFPTKTLLDLIAQSIIFV</sequence>
<organism evidence="1">
    <name type="scientific">Rhizophora mucronata</name>
    <name type="common">Asiatic mangrove</name>
    <dbReference type="NCBI Taxonomy" id="61149"/>
    <lineage>
        <taxon>Eukaryota</taxon>
        <taxon>Viridiplantae</taxon>
        <taxon>Streptophyta</taxon>
        <taxon>Embryophyta</taxon>
        <taxon>Tracheophyta</taxon>
        <taxon>Spermatophyta</taxon>
        <taxon>Magnoliopsida</taxon>
        <taxon>eudicotyledons</taxon>
        <taxon>Gunneridae</taxon>
        <taxon>Pentapetalae</taxon>
        <taxon>rosids</taxon>
        <taxon>fabids</taxon>
        <taxon>Malpighiales</taxon>
        <taxon>Rhizophoraceae</taxon>
        <taxon>Rhizophora</taxon>
    </lineage>
</organism>
<evidence type="ECO:0000313" key="1">
    <source>
        <dbReference type="EMBL" id="MBX40537.1"/>
    </source>
</evidence>
<proteinExistence type="predicted"/>
<protein>
    <submittedName>
        <fullName evidence="1">Uncharacterized protein</fullName>
    </submittedName>
</protein>